<gene>
    <name evidence="2" type="ORF">AMATHDRAFT_49153</name>
</gene>
<feature type="chain" id="PRO_5012405615" evidence="1">
    <location>
        <begin position="18"/>
        <end position="344"/>
    </location>
</feature>
<proteinExistence type="predicted"/>
<evidence type="ECO:0000313" key="3">
    <source>
        <dbReference type="Proteomes" id="UP000242287"/>
    </source>
</evidence>
<dbReference type="Proteomes" id="UP000242287">
    <property type="component" value="Unassembled WGS sequence"/>
</dbReference>
<keyword evidence="3" id="KW-1185">Reference proteome</keyword>
<sequence>MSFFQLIITLLTPLVVTLRACFRFRFSSCVKLSYFLQEYRSEVSTWSDLDKVLAQYRQSPADNLSTTEKLDIQGLGRAIVWTLHKLSPKQNNSLTWDIFYSLYTILSKETSNVVMRMIGQSFNFSQRPRLPEPALEYDVLMLQFLQHFSSKGNYLDALLRDELRVRCLNSSAGLVKSNMDLAGYLQQLFIVRASHLRYRCKSFETTLEVILQDLMAMNTQGTIRRSCRLFISNLIQLLEYAPEVTSQNARLYYDIQMLAMVVLEQFDQETTQAIESSRFQPVLMIQMQFFSFLHTYPGHTPVLKRIEVWQNNVSEVLEMSSPVPLASRIVALVMKAFVQKMHQW</sequence>
<feature type="signal peptide" evidence="1">
    <location>
        <begin position="1"/>
        <end position="17"/>
    </location>
</feature>
<evidence type="ECO:0000256" key="1">
    <source>
        <dbReference type="SAM" id="SignalP"/>
    </source>
</evidence>
<accession>A0A2A9NCW8</accession>
<evidence type="ECO:0000313" key="2">
    <source>
        <dbReference type="EMBL" id="PFH48865.1"/>
    </source>
</evidence>
<protein>
    <submittedName>
        <fullName evidence="2">Uncharacterized protein</fullName>
    </submittedName>
</protein>
<organism evidence="2 3">
    <name type="scientific">Amanita thiersii Skay4041</name>
    <dbReference type="NCBI Taxonomy" id="703135"/>
    <lineage>
        <taxon>Eukaryota</taxon>
        <taxon>Fungi</taxon>
        <taxon>Dikarya</taxon>
        <taxon>Basidiomycota</taxon>
        <taxon>Agaricomycotina</taxon>
        <taxon>Agaricomycetes</taxon>
        <taxon>Agaricomycetidae</taxon>
        <taxon>Agaricales</taxon>
        <taxon>Pluteineae</taxon>
        <taxon>Amanitaceae</taxon>
        <taxon>Amanita</taxon>
    </lineage>
</organism>
<name>A0A2A9NCW8_9AGAR</name>
<dbReference type="EMBL" id="KZ302047">
    <property type="protein sequence ID" value="PFH48865.1"/>
    <property type="molecule type" value="Genomic_DNA"/>
</dbReference>
<dbReference type="AlphaFoldDB" id="A0A2A9NCW8"/>
<reference evidence="2 3" key="1">
    <citation type="submission" date="2014-02" db="EMBL/GenBank/DDBJ databases">
        <title>Transposable element dynamics among asymbiotic and ectomycorrhizal Amanita fungi.</title>
        <authorList>
            <consortium name="DOE Joint Genome Institute"/>
            <person name="Hess J."/>
            <person name="Skrede I."/>
            <person name="Wolfe B."/>
            <person name="LaButti K."/>
            <person name="Ohm R.A."/>
            <person name="Grigoriev I.V."/>
            <person name="Pringle A."/>
        </authorList>
    </citation>
    <scope>NUCLEOTIDE SEQUENCE [LARGE SCALE GENOMIC DNA]</scope>
    <source>
        <strain evidence="2 3">SKay4041</strain>
    </source>
</reference>
<keyword evidence="1" id="KW-0732">Signal</keyword>